<evidence type="ECO:0000256" key="3">
    <source>
        <dbReference type="ARBA" id="ARBA00022722"/>
    </source>
</evidence>
<evidence type="ECO:0000256" key="1">
    <source>
        <dbReference type="ARBA" id="ARBA00009998"/>
    </source>
</evidence>
<organism evidence="7 8">
    <name type="scientific">candidate division NPL-UPA2 bacterium Unc8</name>
    <dbReference type="NCBI Taxonomy" id="1980939"/>
    <lineage>
        <taxon>Bacteria</taxon>
    </lineage>
</organism>
<feature type="coiled-coil region" evidence="6">
    <location>
        <begin position="35"/>
        <end position="69"/>
    </location>
</feature>
<keyword evidence="3" id="KW-0540">Nuclease</keyword>
<dbReference type="EMBL" id="NDHY01000001">
    <property type="protein sequence ID" value="RII01147.1"/>
    <property type="molecule type" value="Genomic_DNA"/>
</dbReference>
<evidence type="ECO:0000313" key="8">
    <source>
        <dbReference type="Proteomes" id="UP000266287"/>
    </source>
</evidence>
<reference evidence="7 8" key="1">
    <citation type="submission" date="2018-08" db="EMBL/GenBank/DDBJ databases">
        <title>Draft genome of candidate division NPL-UPA2 bacterium Unc8 that adapted to ultra-basic serpentinizing groundwater.</title>
        <authorList>
            <person name="Ishii S."/>
            <person name="Suzuki S."/>
            <person name="Nealson K.H."/>
        </authorList>
    </citation>
    <scope>NUCLEOTIDE SEQUENCE [LARGE SCALE GENOMIC DNA]</scope>
    <source>
        <strain evidence="7">Unc8</strain>
    </source>
</reference>
<evidence type="ECO:0000256" key="4">
    <source>
        <dbReference type="ARBA" id="ARBA00022801"/>
    </source>
</evidence>
<keyword evidence="2" id="KW-0963">Cytoplasm</keyword>
<dbReference type="InterPro" id="IPR037004">
    <property type="entry name" value="Exonuc_VII_ssu_sf"/>
</dbReference>
<evidence type="ECO:0000313" key="7">
    <source>
        <dbReference type="EMBL" id="RII01147.1"/>
    </source>
</evidence>
<dbReference type="GO" id="GO:0009318">
    <property type="term" value="C:exodeoxyribonuclease VII complex"/>
    <property type="evidence" value="ECO:0007669"/>
    <property type="project" value="InterPro"/>
</dbReference>
<accession>A0A399FYH4</accession>
<name>A0A399FYH4_UNCN2</name>
<evidence type="ECO:0000256" key="5">
    <source>
        <dbReference type="ARBA" id="ARBA00022839"/>
    </source>
</evidence>
<dbReference type="SUPFAM" id="SSF116842">
    <property type="entry name" value="XseB-like"/>
    <property type="match status" value="1"/>
</dbReference>
<keyword evidence="4" id="KW-0378">Hydrolase</keyword>
<dbReference type="InterPro" id="IPR003761">
    <property type="entry name" value="Exonuc_VII_S"/>
</dbReference>
<dbReference type="Proteomes" id="UP000266287">
    <property type="component" value="Unassembled WGS sequence"/>
</dbReference>
<dbReference type="GO" id="GO:0006308">
    <property type="term" value="P:DNA catabolic process"/>
    <property type="evidence" value="ECO:0007669"/>
    <property type="project" value="InterPro"/>
</dbReference>
<dbReference type="Gene3D" id="1.10.287.1040">
    <property type="entry name" value="Exonuclease VII, small subunit"/>
    <property type="match status" value="1"/>
</dbReference>
<evidence type="ECO:0000256" key="2">
    <source>
        <dbReference type="ARBA" id="ARBA00022490"/>
    </source>
</evidence>
<keyword evidence="6" id="KW-0175">Coiled coil</keyword>
<proteinExistence type="inferred from homology"/>
<comment type="caution">
    <text evidence="7">The sequence shown here is derived from an EMBL/GenBank/DDBJ whole genome shotgun (WGS) entry which is preliminary data.</text>
</comment>
<dbReference type="GO" id="GO:0008855">
    <property type="term" value="F:exodeoxyribonuclease VII activity"/>
    <property type="evidence" value="ECO:0007669"/>
    <property type="project" value="InterPro"/>
</dbReference>
<dbReference type="AlphaFoldDB" id="A0A399FYH4"/>
<sequence length="83" mass="9429">MAKDRLKDSLKKLKAIVEWFDAQGEVDVEAGLEKVKEGVALIKESKSELKKLENEFEEVKKEFGKIDEEEVGKDNTKSEELSS</sequence>
<comment type="similarity">
    <text evidence="1">Belongs to the XseB family.</text>
</comment>
<dbReference type="Pfam" id="PF02609">
    <property type="entry name" value="Exonuc_VII_S"/>
    <property type="match status" value="1"/>
</dbReference>
<gene>
    <name evidence="7" type="ORF">B9J77_01035</name>
</gene>
<keyword evidence="5" id="KW-0269">Exonuclease</keyword>
<evidence type="ECO:0000256" key="6">
    <source>
        <dbReference type="SAM" id="Coils"/>
    </source>
</evidence>
<protein>
    <submittedName>
        <fullName evidence="7">Uncharacterized protein</fullName>
    </submittedName>
</protein>